<keyword evidence="3" id="KW-1185">Reference proteome</keyword>
<accession>A0AAD9HIS6</accession>
<evidence type="ECO:0000256" key="1">
    <source>
        <dbReference type="SAM" id="MobiDB-lite"/>
    </source>
</evidence>
<dbReference type="AlphaFoldDB" id="A0AAD9HIS6"/>
<dbReference type="EMBL" id="MU842872">
    <property type="protein sequence ID" value="KAK2028824.1"/>
    <property type="molecule type" value="Genomic_DNA"/>
</dbReference>
<dbReference type="Proteomes" id="UP001232148">
    <property type="component" value="Unassembled WGS sequence"/>
</dbReference>
<feature type="region of interest" description="Disordered" evidence="1">
    <location>
        <begin position="1"/>
        <end position="26"/>
    </location>
</feature>
<evidence type="ECO:0000313" key="3">
    <source>
        <dbReference type="Proteomes" id="UP001232148"/>
    </source>
</evidence>
<reference evidence="2" key="1">
    <citation type="submission" date="2021-06" db="EMBL/GenBank/DDBJ databases">
        <title>Comparative genomics, transcriptomics and evolutionary studies reveal genomic signatures of adaptation to plant cell wall in hemibiotrophic fungi.</title>
        <authorList>
            <consortium name="DOE Joint Genome Institute"/>
            <person name="Baroncelli R."/>
            <person name="Diaz J.F."/>
            <person name="Benocci T."/>
            <person name="Peng M."/>
            <person name="Battaglia E."/>
            <person name="Haridas S."/>
            <person name="Andreopoulos W."/>
            <person name="Labutti K."/>
            <person name="Pangilinan J."/>
            <person name="Floch G.L."/>
            <person name="Makela M.R."/>
            <person name="Henrissat B."/>
            <person name="Grigoriev I.V."/>
            <person name="Crouch J.A."/>
            <person name="De Vries R.P."/>
            <person name="Sukno S.A."/>
            <person name="Thon M.R."/>
        </authorList>
    </citation>
    <scope>NUCLEOTIDE SEQUENCE</scope>
    <source>
        <strain evidence="2">MAFF235873</strain>
    </source>
</reference>
<proteinExistence type="predicted"/>
<gene>
    <name evidence="2" type="ORF">LX32DRAFT_693710</name>
</gene>
<comment type="caution">
    <text evidence="2">The sequence shown here is derived from an EMBL/GenBank/DDBJ whole genome shotgun (WGS) entry which is preliminary data.</text>
</comment>
<sequence>MSEERERPPPSTPSQPAAKRARLSSAAAEPVFGRLEVTADINSEDIIRISSKRLGDNRPVVDHISDDTFAALGPREQAHAMLDKILRHSDRPTFTCIARLASDTDKAAQLIPTPAVTWGVTHGVLQNGIGETKAVLAPEFDGSVLSRRTLDAALEKWSAWGKPDIKLKLLVDEMEVLEPHARSVELLVIQQ</sequence>
<name>A0AAD9HIS6_9PEZI</name>
<feature type="compositionally biased region" description="Low complexity" evidence="1">
    <location>
        <begin position="14"/>
        <end position="26"/>
    </location>
</feature>
<protein>
    <submittedName>
        <fullName evidence="2">Uncharacterized protein</fullName>
    </submittedName>
</protein>
<evidence type="ECO:0000313" key="2">
    <source>
        <dbReference type="EMBL" id="KAK2028824.1"/>
    </source>
</evidence>
<organism evidence="2 3">
    <name type="scientific">Colletotrichum zoysiae</name>
    <dbReference type="NCBI Taxonomy" id="1216348"/>
    <lineage>
        <taxon>Eukaryota</taxon>
        <taxon>Fungi</taxon>
        <taxon>Dikarya</taxon>
        <taxon>Ascomycota</taxon>
        <taxon>Pezizomycotina</taxon>
        <taxon>Sordariomycetes</taxon>
        <taxon>Hypocreomycetidae</taxon>
        <taxon>Glomerellales</taxon>
        <taxon>Glomerellaceae</taxon>
        <taxon>Colletotrichum</taxon>
        <taxon>Colletotrichum graminicola species complex</taxon>
    </lineage>
</organism>